<name>A0ABD0R0V3_CIRMR</name>
<evidence type="ECO:0000313" key="3">
    <source>
        <dbReference type="Proteomes" id="UP001529510"/>
    </source>
</evidence>
<dbReference type="EMBL" id="JAMKFB020000006">
    <property type="protein sequence ID" value="KAL0191281.1"/>
    <property type="molecule type" value="Genomic_DNA"/>
</dbReference>
<feature type="compositionally biased region" description="Polar residues" evidence="1">
    <location>
        <begin position="33"/>
        <end position="48"/>
    </location>
</feature>
<proteinExistence type="predicted"/>
<feature type="region of interest" description="Disordered" evidence="1">
    <location>
        <begin position="1"/>
        <end position="59"/>
    </location>
</feature>
<accession>A0ABD0R0V3</accession>
<keyword evidence="3" id="KW-1185">Reference proteome</keyword>
<protein>
    <submittedName>
        <fullName evidence="2">Uncharacterized protein</fullName>
    </submittedName>
</protein>
<gene>
    <name evidence="2" type="ORF">M9458_013979</name>
</gene>
<sequence length="59" mass="6461">MGCFFSKKSRRKSPKNDSALPAGDESAAGNDLPETNNTALGSNSNQEAPKQYSWDKREK</sequence>
<feature type="non-terminal residue" evidence="2">
    <location>
        <position position="59"/>
    </location>
</feature>
<dbReference type="Proteomes" id="UP001529510">
    <property type="component" value="Unassembled WGS sequence"/>
</dbReference>
<organism evidence="2 3">
    <name type="scientific">Cirrhinus mrigala</name>
    <name type="common">Mrigala</name>
    <dbReference type="NCBI Taxonomy" id="683832"/>
    <lineage>
        <taxon>Eukaryota</taxon>
        <taxon>Metazoa</taxon>
        <taxon>Chordata</taxon>
        <taxon>Craniata</taxon>
        <taxon>Vertebrata</taxon>
        <taxon>Euteleostomi</taxon>
        <taxon>Actinopterygii</taxon>
        <taxon>Neopterygii</taxon>
        <taxon>Teleostei</taxon>
        <taxon>Ostariophysi</taxon>
        <taxon>Cypriniformes</taxon>
        <taxon>Cyprinidae</taxon>
        <taxon>Labeoninae</taxon>
        <taxon>Labeonini</taxon>
        <taxon>Cirrhinus</taxon>
    </lineage>
</organism>
<reference evidence="2 3" key="1">
    <citation type="submission" date="2024-05" db="EMBL/GenBank/DDBJ databases">
        <title>Genome sequencing and assembly of Indian major carp, Cirrhinus mrigala (Hamilton, 1822).</title>
        <authorList>
            <person name="Mohindra V."/>
            <person name="Chowdhury L.M."/>
            <person name="Lal K."/>
            <person name="Jena J.K."/>
        </authorList>
    </citation>
    <scope>NUCLEOTIDE SEQUENCE [LARGE SCALE GENOMIC DNA]</scope>
    <source>
        <strain evidence="2">CM1030</strain>
        <tissue evidence="2">Blood</tissue>
    </source>
</reference>
<evidence type="ECO:0000256" key="1">
    <source>
        <dbReference type="SAM" id="MobiDB-lite"/>
    </source>
</evidence>
<evidence type="ECO:0000313" key="2">
    <source>
        <dbReference type="EMBL" id="KAL0191281.1"/>
    </source>
</evidence>
<comment type="caution">
    <text evidence="2">The sequence shown here is derived from an EMBL/GenBank/DDBJ whole genome shotgun (WGS) entry which is preliminary data.</text>
</comment>
<dbReference type="AlphaFoldDB" id="A0ABD0R0V3"/>